<dbReference type="Proteomes" id="UP001634393">
    <property type="component" value="Unassembled WGS sequence"/>
</dbReference>
<sequence>MENEDLEEKKSRRARFLVYKVMQKADTRRSKPSWLRVKMSKLKIKIGTRLKKLRKGFSSTMFSAKADFCKQMACALNSCKFLVHAKQGHIVGTLPPVF</sequence>
<proteinExistence type="predicted"/>
<keyword evidence="2" id="KW-1185">Reference proteome</keyword>
<reference evidence="1 2" key="1">
    <citation type="submission" date="2024-12" db="EMBL/GenBank/DDBJ databases">
        <title>The unique morphological basis and parallel evolutionary history of personate flowers in Penstemon.</title>
        <authorList>
            <person name="Depatie T.H."/>
            <person name="Wessinger C.A."/>
        </authorList>
    </citation>
    <scope>NUCLEOTIDE SEQUENCE [LARGE SCALE GENOMIC DNA]</scope>
    <source>
        <strain evidence="1">WTNN_2</strain>
        <tissue evidence="1">Leaf</tissue>
    </source>
</reference>
<protein>
    <submittedName>
        <fullName evidence="1">Uncharacterized protein</fullName>
    </submittedName>
</protein>
<gene>
    <name evidence="1" type="ORF">ACJIZ3_006601</name>
</gene>
<dbReference type="PANTHER" id="PTHR35687:SF1">
    <property type="entry name" value="OS07G0516700 PROTEIN"/>
    <property type="match status" value="1"/>
</dbReference>
<accession>A0ABD3S8C6</accession>
<organism evidence="1 2">
    <name type="scientific">Penstemon smallii</name>
    <dbReference type="NCBI Taxonomy" id="265156"/>
    <lineage>
        <taxon>Eukaryota</taxon>
        <taxon>Viridiplantae</taxon>
        <taxon>Streptophyta</taxon>
        <taxon>Embryophyta</taxon>
        <taxon>Tracheophyta</taxon>
        <taxon>Spermatophyta</taxon>
        <taxon>Magnoliopsida</taxon>
        <taxon>eudicotyledons</taxon>
        <taxon>Gunneridae</taxon>
        <taxon>Pentapetalae</taxon>
        <taxon>asterids</taxon>
        <taxon>lamiids</taxon>
        <taxon>Lamiales</taxon>
        <taxon>Plantaginaceae</taxon>
        <taxon>Cheloneae</taxon>
        <taxon>Penstemon</taxon>
    </lineage>
</organism>
<name>A0ABD3S8C6_9LAMI</name>
<dbReference type="PANTHER" id="PTHR35687">
    <property type="entry name" value="OS07G0516700 PROTEIN"/>
    <property type="match status" value="1"/>
</dbReference>
<dbReference type="EMBL" id="JBJXBP010000007">
    <property type="protein sequence ID" value="KAL3820696.1"/>
    <property type="molecule type" value="Genomic_DNA"/>
</dbReference>
<comment type="caution">
    <text evidence="1">The sequence shown here is derived from an EMBL/GenBank/DDBJ whole genome shotgun (WGS) entry which is preliminary data.</text>
</comment>
<evidence type="ECO:0000313" key="2">
    <source>
        <dbReference type="Proteomes" id="UP001634393"/>
    </source>
</evidence>
<dbReference type="AlphaFoldDB" id="A0ABD3S8C6"/>
<evidence type="ECO:0000313" key="1">
    <source>
        <dbReference type="EMBL" id="KAL3820696.1"/>
    </source>
</evidence>